<organism evidence="5 6">
    <name type="scientific">Amanita thiersii Skay4041</name>
    <dbReference type="NCBI Taxonomy" id="703135"/>
    <lineage>
        <taxon>Eukaryota</taxon>
        <taxon>Fungi</taxon>
        <taxon>Dikarya</taxon>
        <taxon>Basidiomycota</taxon>
        <taxon>Agaricomycotina</taxon>
        <taxon>Agaricomycetes</taxon>
        <taxon>Agaricomycetidae</taxon>
        <taxon>Agaricales</taxon>
        <taxon>Pluteineae</taxon>
        <taxon>Amanitaceae</taxon>
        <taxon>Amanita</taxon>
    </lineage>
</organism>
<comment type="similarity">
    <text evidence="2 3">Belongs to the class I-like SAM-binding methyltransferase superfamily. Erg6/SMT family.</text>
</comment>
<sequence length="349" mass="39883">MSTSSTPLADGRIQNRVENYTKFWQKDPNREGEADNEKRLDNYTDVVNGYYDGATELYEYGWAQSFHFSRFYKGEAFLASLARHEHYLASQMVLRPGMRVLDVGCGVGGPAREIARFADVQIVGLNNNDFQVQRARRYTKKAGLEEQVTFVKGDFMKLAEQFGENSFDAVYAIEATVHAPTWEGVYSEIFKVLKPGGVFGVYEWCMTDSWDPSIPEHKALAHQIELGNGIPEMRPIRLSREALKSVGFIIEHEEDLAERPDEVPWYYPLEGDIWKAQTVWDYFTVWRMSWSGQLVSHNAMRVMEWFGFLPKGTWEVGESLKVAGAALVKGGQTKLFTPMYLVVSRKPQN</sequence>
<feature type="domain" description="SAM-dependent methyltransferase Erg6/SMT-type" evidence="4">
    <location>
        <begin position="50"/>
        <end position="347"/>
    </location>
</feature>
<dbReference type="SUPFAM" id="SSF53335">
    <property type="entry name" value="S-adenosyl-L-methionine-dependent methyltransferases"/>
    <property type="match status" value="1"/>
</dbReference>
<dbReference type="GO" id="GO:0005783">
    <property type="term" value="C:endoplasmic reticulum"/>
    <property type="evidence" value="ECO:0007669"/>
    <property type="project" value="TreeGrafter"/>
</dbReference>
<dbReference type="Pfam" id="PF08498">
    <property type="entry name" value="Sterol_MT_C"/>
    <property type="match status" value="1"/>
</dbReference>
<dbReference type="Pfam" id="PF13847">
    <property type="entry name" value="Methyltransf_31"/>
    <property type="match status" value="1"/>
</dbReference>
<protein>
    <recommendedName>
        <fullName evidence="4">SAM-dependent methyltransferase Erg6/SMT-type domain-containing protein</fullName>
    </recommendedName>
</protein>
<evidence type="ECO:0000256" key="3">
    <source>
        <dbReference type="PROSITE-ProRule" id="PRU01022"/>
    </source>
</evidence>
<dbReference type="OrthoDB" id="4310724at2759"/>
<dbReference type="PANTHER" id="PTHR44068:SF1">
    <property type="entry name" value="HYPOTHETICAL LOC100005854"/>
    <property type="match status" value="1"/>
</dbReference>
<dbReference type="FunFam" id="3.40.50.150:FF:000232">
    <property type="entry name" value="Sterol 24-C-methyltransferase erg6"/>
    <property type="match status" value="1"/>
</dbReference>
<accession>A0A2A9NSE9</accession>
<evidence type="ECO:0000313" key="6">
    <source>
        <dbReference type="Proteomes" id="UP000242287"/>
    </source>
</evidence>
<dbReference type="GO" id="GO:0032259">
    <property type="term" value="P:methylation"/>
    <property type="evidence" value="ECO:0007669"/>
    <property type="project" value="UniProtKB-KW"/>
</dbReference>
<dbReference type="InterPro" id="IPR029063">
    <property type="entry name" value="SAM-dependent_MTases_sf"/>
</dbReference>
<evidence type="ECO:0000313" key="5">
    <source>
        <dbReference type="EMBL" id="PFH50620.1"/>
    </source>
</evidence>
<proteinExistence type="inferred from homology"/>
<dbReference type="InterPro" id="IPR025714">
    <property type="entry name" value="Methyltranfer_dom"/>
</dbReference>
<dbReference type="InterPro" id="IPR030384">
    <property type="entry name" value="MeTrfase_SMT"/>
</dbReference>
<name>A0A2A9NSE9_9AGAR</name>
<keyword evidence="6" id="KW-1185">Reference proteome</keyword>
<dbReference type="InterPro" id="IPR013705">
    <property type="entry name" value="Sterol_MeTrfase_C"/>
</dbReference>
<keyword evidence="1 3" id="KW-0808">Transferase</keyword>
<dbReference type="InterPro" id="IPR050447">
    <property type="entry name" value="Erg6_SMT_methyltransf"/>
</dbReference>
<keyword evidence="3" id="KW-0949">S-adenosyl-L-methionine</keyword>
<evidence type="ECO:0000256" key="2">
    <source>
        <dbReference type="ARBA" id="ARBA00038188"/>
    </source>
</evidence>
<dbReference type="CDD" id="cd02440">
    <property type="entry name" value="AdoMet_MTases"/>
    <property type="match status" value="1"/>
</dbReference>
<evidence type="ECO:0000256" key="1">
    <source>
        <dbReference type="ARBA" id="ARBA00022679"/>
    </source>
</evidence>
<evidence type="ECO:0000259" key="4">
    <source>
        <dbReference type="PROSITE" id="PS51685"/>
    </source>
</evidence>
<gene>
    <name evidence="5" type="ORF">AMATHDRAFT_60753</name>
</gene>
<dbReference type="STRING" id="703135.A0A2A9NSE9"/>
<keyword evidence="3" id="KW-0489">Methyltransferase</keyword>
<dbReference type="Proteomes" id="UP000242287">
    <property type="component" value="Unassembled WGS sequence"/>
</dbReference>
<dbReference type="AlphaFoldDB" id="A0A2A9NSE9"/>
<reference evidence="5 6" key="1">
    <citation type="submission" date="2014-02" db="EMBL/GenBank/DDBJ databases">
        <title>Transposable element dynamics among asymbiotic and ectomycorrhizal Amanita fungi.</title>
        <authorList>
            <consortium name="DOE Joint Genome Institute"/>
            <person name="Hess J."/>
            <person name="Skrede I."/>
            <person name="Wolfe B."/>
            <person name="LaButti K."/>
            <person name="Ohm R.A."/>
            <person name="Grigoriev I.V."/>
            <person name="Pringle A."/>
        </authorList>
    </citation>
    <scope>NUCLEOTIDE SEQUENCE [LARGE SCALE GENOMIC DNA]</scope>
    <source>
        <strain evidence="5 6">SKay4041</strain>
    </source>
</reference>
<dbReference type="PROSITE" id="PS51685">
    <property type="entry name" value="SAM_MT_ERG6_SMT"/>
    <property type="match status" value="1"/>
</dbReference>
<dbReference type="EMBL" id="KZ302000">
    <property type="protein sequence ID" value="PFH50620.1"/>
    <property type="molecule type" value="Genomic_DNA"/>
</dbReference>
<dbReference type="GO" id="GO:0006696">
    <property type="term" value="P:ergosterol biosynthetic process"/>
    <property type="evidence" value="ECO:0007669"/>
    <property type="project" value="TreeGrafter"/>
</dbReference>
<dbReference type="Gene3D" id="3.40.50.150">
    <property type="entry name" value="Vaccinia Virus protein VP39"/>
    <property type="match status" value="1"/>
</dbReference>
<dbReference type="PANTHER" id="PTHR44068">
    <property type="entry name" value="ZGC:194242"/>
    <property type="match status" value="1"/>
</dbReference>
<dbReference type="GO" id="GO:0003838">
    <property type="term" value="F:sterol 24-C-methyltransferase activity"/>
    <property type="evidence" value="ECO:0007669"/>
    <property type="project" value="TreeGrafter"/>
</dbReference>